<evidence type="ECO:0000313" key="2">
    <source>
        <dbReference type="EMBL" id="OHT03533.1"/>
    </source>
</evidence>
<evidence type="ECO:0000313" key="3">
    <source>
        <dbReference type="Proteomes" id="UP000179807"/>
    </source>
</evidence>
<organism evidence="2 3">
    <name type="scientific">Tritrichomonas foetus</name>
    <dbReference type="NCBI Taxonomy" id="1144522"/>
    <lineage>
        <taxon>Eukaryota</taxon>
        <taxon>Metamonada</taxon>
        <taxon>Parabasalia</taxon>
        <taxon>Tritrichomonadida</taxon>
        <taxon>Tritrichomonadidae</taxon>
        <taxon>Tritrichomonas</taxon>
    </lineage>
</organism>
<evidence type="ECO:0000259" key="1">
    <source>
        <dbReference type="Pfam" id="PF26187"/>
    </source>
</evidence>
<gene>
    <name evidence="2" type="ORF">TRFO_29087</name>
</gene>
<dbReference type="Proteomes" id="UP000179807">
    <property type="component" value="Unassembled WGS sequence"/>
</dbReference>
<dbReference type="AlphaFoldDB" id="A0A1J4K228"/>
<dbReference type="RefSeq" id="XP_068356669.1">
    <property type="nucleotide sequence ID" value="XM_068506569.1"/>
</dbReference>
<dbReference type="GO" id="GO:0005856">
    <property type="term" value="C:cytoskeleton"/>
    <property type="evidence" value="ECO:0007669"/>
    <property type="project" value="InterPro"/>
</dbReference>
<dbReference type="GeneID" id="94841273"/>
<dbReference type="OrthoDB" id="10502065at2759"/>
<name>A0A1J4K228_9EUKA</name>
<proteinExistence type="predicted"/>
<feature type="domain" description="NPHP4 Ig-like" evidence="1">
    <location>
        <begin position="993"/>
        <end position="1082"/>
    </location>
</feature>
<dbReference type="PANTHER" id="PTHR31043">
    <property type="entry name" value="NEPHROCYSTIN-4"/>
    <property type="match status" value="1"/>
</dbReference>
<dbReference type="EMBL" id="MLAK01000824">
    <property type="protein sequence ID" value="OHT03533.1"/>
    <property type="molecule type" value="Genomic_DNA"/>
</dbReference>
<dbReference type="PANTHER" id="PTHR31043:SF3">
    <property type="entry name" value="NEPHROCYSTIN-4"/>
    <property type="match status" value="1"/>
</dbReference>
<sequence length="1099" mass="124757">MIQAANQWYQSFQTNFPLPPPENSENELSGWALDIKELQNFSLSPELKATPDTATYGLKIYISIFNTSTGHFHGRTWTSPLITNVNSNFINLTCHGILQGKDSLIVVEFAFCIQYFSNETIETSLFFTVIPPPTISVEQLLPLYSGTPRILMAMPKSFANALKPRQGTLLIEFKKNDELLEGAPFIPSCTFFNKPIPGIKSFMPFSLDQVIPLTINGFVLNVQQDFQENLHEELKKIIGAKYNVAPSNVPLRIVKYSIHVGAHNTHKLVYELMKAEVTPENSWSFDGHITLPYFVKNPNFAIILQLVISVQIELDFIKSTEFIINSNTFIHEEEKNKNDNTKKDKKDKKDKKIFEIPLGFGAIPIVKETECQIKLSRESRFSPFGIRILKTETPIPSVSFYVSFTPALNQKSEVKDFPVDFKPLLADDGGALLPLDMKDAPEVPLLKEELTDKNNTNHLLFLFKFLMPRPCFAERFPLKSFRHVYIAFELWPFKPIQTKPFKFVPLQEALVFHEDGTKKDERGVLIQKDVSLKFVEHVINYFFMMRANEIQASIIDTESHVVLGHFNIPSAALLRQQRSSLQFSTYSKLNAVDGELLGSIYFSCGCYGSADHKIATLDFEHRTQMQKNLIIARPIYQTDEQFRKNVRSSYLPRFELAARYRDGKRKEVLLNDMQKRFLRSRLIYPIPGLESRFVFVSAFDPEVKTTVVVHCSDERVRFIRKLSPNEQINLEYSYHLERDESIEFNQSPNVPVSEKLHLNAQKDGTFVAKPNEEIRLLFSFFTVSEFEDNEISVSLMSEKQSLLDCFTVQVKKTISLAHENIHVATHSGGSISTTLHSLHQINAAVASTSLINATATAFGTRLSSSPLKSSLICFILCFGQDNSLLKLVRLHVEILPDEVLAINSKLKINLSKHIGNRICCKSNDARIAQFMTYGEPTILSDSNDVVVKSLAAGIARLSIYNLSNDSFAASILLKVGESKNEVGNQKCLGKSDIVIKVGEGTKRTVQYTNTQSHQKTIRLTTSHPNLIMFDPTHYDVGAKETIKLRIIFMPNQKEEYVSIHAFVQESGKPKTANEFYKLNVHYVPPEKKDRKKHSSDDDT</sequence>
<dbReference type="GO" id="GO:0097730">
    <property type="term" value="C:non-motile cilium"/>
    <property type="evidence" value="ECO:0007669"/>
    <property type="project" value="InterPro"/>
</dbReference>
<dbReference type="Pfam" id="PF26187">
    <property type="entry name" value="Ig_NPHP4_4th"/>
    <property type="match status" value="1"/>
</dbReference>
<accession>A0A1J4K228</accession>
<dbReference type="InterPro" id="IPR058685">
    <property type="entry name" value="Ig_NPHP4_4th"/>
</dbReference>
<keyword evidence="3" id="KW-1185">Reference proteome</keyword>
<dbReference type="InterPro" id="IPR029775">
    <property type="entry name" value="NPHP4"/>
</dbReference>
<protein>
    <recommendedName>
        <fullName evidence="1">NPHP4 Ig-like domain-containing protein</fullName>
    </recommendedName>
</protein>
<dbReference type="VEuPathDB" id="TrichDB:TRFO_29087"/>
<dbReference type="GO" id="GO:0090090">
    <property type="term" value="P:negative regulation of canonical Wnt signaling pathway"/>
    <property type="evidence" value="ECO:0007669"/>
    <property type="project" value="InterPro"/>
</dbReference>
<reference evidence="2" key="1">
    <citation type="submission" date="2016-10" db="EMBL/GenBank/DDBJ databases">
        <authorList>
            <person name="Benchimol M."/>
            <person name="Almeida L.G."/>
            <person name="Vasconcelos A.T."/>
            <person name="Perreira-Neves A."/>
            <person name="Rosa I.A."/>
            <person name="Tasca T."/>
            <person name="Bogo M.R."/>
            <person name="de Souza W."/>
        </authorList>
    </citation>
    <scope>NUCLEOTIDE SEQUENCE [LARGE SCALE GENOMIC DNA]</scope>
    <source>
        <strain evidence="2">K</strain>
    </source>
</reference>
<comment type="caution">
    <text evidence="2">The sequence shown here is derived from an EMBL/GenBank/DDBJ whole genome shotgun (WGS) entry which is preliminary data.</text>
</comment>